<feature type="binding site" evidence="18">
    <location>
        <begin position="127"/>
        <end position="133"/>
    </location>
    <ligand>
        <name>(6S)-NADPHX</name>
        <dbReference type="ChEBI" id="CHEBI:64076"/>
    </ligand>
</feature>
<comment type="cofactor">
    <cofactor evidence="18 19">
        <name>K(+)</name>
        <dbReference type="ChEBI" id="CHEBI:29103"/>
    </cofactor>
    <text evidence="18 19">Binds 1 potassium ion per subunit.</text>
</comment>
<evidence type="ECO:0000313" key="24">
    <source>
        <dbReference type="Proteomes" id="UP000298545"/>
    </source>
</evidence>
<comment type="similarity">
    <text evidence="17">Belongs to the NnrD/CARKD family.</text>
</comment>
<name>A0A4D7DU99_9HYPH</name>
<comment type="catalytic activity">
    <reaction evidence="1 18 19">
        <text>(6R)-NADHX = (6S)-NADHX</text>
        <dbReference type="Rhea" id="RHEA:32215"/>
        <dbReference type="ChEBI" id="CHEBI:64074"/>
        <dbReference type="ChEBI" id="CHEBI:64075"/>
        <dbReference type="EC" id="5.1.99.6"/>
    </reaction>
</comment>
<protein>
    <recommendedName>
        <fullName evidence="19">Bifunctional NAD(P)H-hydrate repair enzyme</fullName>
    </recommendedName>
    <alternativeName>
        <fullName evidence="19">Nicotinamide nucleotide repair protein</fullName>
    </alternativeName>
    <domain>
        <recommendedName>
            <fullName evidence="19">ADP-dependent (S)-NAD(P)H-hydrate dehydratase</fullName>
            <ecNumber evidence="19">4.2.1.136</ecNumber>
        </recommendedName>
        <alternativeName>
            <fullName evidence="19">ADP-dependent NAD(P)HX dehydratase</fullName>
        </alternativeName>
    </domain>
    <domain>
        <recommendedName>
            <fullName evidence="19">NAD(P)H-hydrate epimerase</fullName>
            <ecNumber evidence="19">5.1.99.6</ecNumber>
        </recommendedName>
    </domain>
</protein>
<dbReference type="SUPFAM" id="SSF53613">
    <property type="entry name" value="Ribokinase-like"/>
    <property type="match status" value="1"/>
</dbReference>
<keyword evidence="5 18" id="KW-0479">Metal-binding</keyword>
<evidence type="ECO:0000256" key="13">
    <source>
        <dbReference type="ARBA" id="ARBA00023268"/>
    </source>
</evidence>
<feature type="binding site" evidence="18">
    <location>
        <begin position="62"/>
        <end position="66"/>
    </location>
    <ligand>
        <name>(6S)-NADPHX</name>
        <dbReference type="ChEBI" id="CHEBI:64076"/>
    </ligand>
</feature>
<comment type="function">
    <text evidence="17">Catalyzes the dehydration of the S-form of NAD(P)HX at the expense of ADP, which is converted to AMP. Together with NAD(P)HX epimerase, which catalyzes the epimerization of the S- and R-forms, the enzyme allows the repair of both epimers of NAD(P)HX, a damaged form of NAD(P)H that is a result of enzymatic or heat-dependent hydration.</text>
</comment>
<dbReference type="EMBL" id="CP072167">
    <property type="protein sequence ID" value="QYA06783.1"/>
    <property type="molecule type" value="Genomic_DNA"/>
</dbReference>
<feature type="binding site" evidence="17">
    <location>
        <position position="439"/>
    </location>
    <ligand>
        <name>AMP</name>
        <dbReference type="ChEBI" id="CHEBI:456215"/>
    </ligand>
</feature>
<keyword evidence="11 18" id="KW-0413">Isomerase</keyword>
<evidence type="ECO:0000256" key="14">
    <source>
        <dbReference type="ARBA" id="ARBA00025153"/>
    </source>
</evidence>
<keyword evidence="6 17" id="KW-0547">Nucleotide-binding</keyword>
<feature type="binding site" evidence="17">
    <location>
        <position position="258"/>
    </location>
    <ligand>
        <name>(6S)-NADPHX</name>
        <dbReference type="ChEBI" id="CHEBI:64076"/>
    </ligand>
</feature>
<dbReference type="NCBIfam" id="TIGR00196">
    <property type="entry name" value="yjeF_cterm"/>
    <property type="match status" value="1"/>
</dbReference>
<dbReference type="GO" id="GO:0046496">
    <property type="term" value="P:nicotinamide nucleotide metabolic process"/>
    <property type="evidence" value="ECO:0007669"/>
    <property type="project" value="UniProtKB-UniRule"/>
</dbReference>
<evidence type="ECO:0000256" key="11">
    <source>
        <dbReference type="ARBA" id="ARBA00023235"/>
    </source>
</evidence>
<dbReference type="EMBL" id="CP039691">
    <property type="protein sequence ID" value="QCI97772.1"/>
    <property type="molecule type" value="Genomic_DNA"/>
</dbReference>
<evidence type="ECO:0000259" key="20">
    <source>
        <dbReference type="PROSITE" id="PS51383"/>
    </source>
</evidence>
<dbReference type="InterPro" id="IPR029056">
    <property type="entry name" value="Ribokinase-like"/>
</dbReference>
<keyword evidence="7 17" id="KW-0067">ATP-binding</keyword>
<dbReference type="NCBIfam" id="TIGR00197">
    <property type="entry name" value="yjeF_nterm"/>
    <property type="match status" value="1"/>
</dbReference>
<dbReference type="InterPro" id="IPR004443">
    <property type="entry name" value="YjeF_N_dom"/>
</dbReference>
<evidence type="ECO:0000256" key="3">
    <source>
        <dbReference type="ARBA" id="ARBA00006001"/>
    </source>
</evidence>
<dbReference type="PANTHER" id="PTHR12592:SF0">
    <property type="entry name" value="ATP-DEPENDENT (S)-NAD(P)H-HYDRATE DEHYDRATASE"/>
    <property type="match status" value="1"/>
</dbReference>
<comment type="function">
    <text evidence="18">Catalyzes the epimerization of the S- and R-forms of NAD(P)HX, a damaged form of NAD(P)H that is a result of enzymatic or heat-dependent hydration. This is a prerequisite for the S-specific NAD(P)H-hydrate dehydratase to allow the repair of both epimers of NAD(P)HX.</text>
</comment>
<comment type="similarity">
    <text evidence="3 19">In the N-terminal section; belongs to the NnrE/AIBP family.</text>
</comment>
<evidence type="ECO:0000256" key="10">
    <source>
        <dbReference type="ARBA" id="ARBA00023027"/>
    </source>
</evidence>
<evidence type="ECO:0000256" key="8">
    <source>
        <dbReference type="ARBA" id="ARBA00022857"/>
    </source>
</evidence>
<feature type="binding site" evidence="17">
    <location>
        <position position="321"/>
    </location>
    <ligand>
        <name>(6S)-NADPHX</name>
        <dbReference type="ChEBI" id="CHEBI:64076"/>
    </ligand>
</feature>
<evidence type="ECO:0000256" key="12">
    <source>
        <dbReference type="ARBA" id="ARBA00023239"/>
    </source>
</evidence>
<evidence type="ECO:0000256" key="5">
    <source>
        <dbReference type="ARBA" id="ARBA00022723"/>
    </source>
</evidence>
<evidence type="ECO:0000256" key="1">
    <source>
        <dbReference type="ARBA" id="ARBA00000013"/>
    </source>
</evidence>
<evidence type="ECO:0000256" key="4">
    <source>
        <dbReference type="ARBA" id="ARBA00009524"/>
    </source>
</evidence>
<keyword evidence="9 18" id="KW-0630">Potassium</keyword>
<dbReference type="KEGG" id="alf:CFBP5473_07510"/>
<dbReference type="Proteomes" id="UP000298545">
    <property type="component" value="Chromosome circular"/>
</dbReference>
<dbReference type="STRING" id="1367849.GCA_000518585_00382"/>
<evidence type="ECO:0000313" key="25">
    <source>
        <dbReference type="Proteomes" id="UP000826513"/>
    </source>
</evidence>
<dbReference type="Pfam" id="PF01256">
    <property type="entry name" value="Carb_kinase"/>
    <property type="match status" value="1"/>
</dbReference>
<evidence type="ECO:0000256" key="9">
    <source>
        <dbReference type="ARBA" id="ARBA00022958"/>
    </source>
</evidence>
<dbReference type="Pfam" id="PF03853">
    <property type="entry name" value="YjeF_N"/>
    <property type="match status" value="1"/>
</dbReference>
<feature type="binding site" evidence="18">
    <location>
        <position position="159"/>
    </location>
    <ligand>
        <name>K(+)</name>
        <dbReference type="ChEBI" id="CHEBI:29103"/>
    </ligand>
</feature>
<comment type="similarity">
    <text evidence="18">Belongs to the NnrE/AIBP family.</text>
</comment>
<evidence type="ECO:0000256" key="15">
    <source>
        <dbReference type="ARBA" id="ARBA00048238"/>
    </source>
</evidence>
<accession>A0A4D7DU99</accession>
<reference evidence="22 24" key="1">
    <citation type="submission" date="2019-04" db="EMBL/GenBank/DDBJ databases">
        <title>Complete genome sequence of Agrobacterium larrymoorei CFBP5473.</title>
        <authorList>
            <person name="Haryono M."/>
            <person name="Chou L."/>
            <person name="Lin Y.-C."/>
            <person name="Lai E.-M."/>
            <person name="Kuo C.-H."/>
        </authorList>
    </citation>
    <scope>NUCLEOTIDE SEQUENCE [LARGE SCALE GENOMIC DNA]</scope>
    <source>
        <strain evidence="22 24">CFBP5473</strain>
    </source>
</reference>
<comment type="similarity">
    <text evidence="4 19">In the C-terminal section; belongs to the NnrD/CARKD family.</text>
</comment>
<dbReference type="GO" id="GO:0005524">
    <property type="term" value="F:ATP binding"/>
    <property type="evidence" value="ECO:0007669"/>
    <property type="project" value="UniProtKB-UniRule"/>
</dbReference>
<dbReference type="Proteomes" id="UP000826513">
    <property type="component" value="Chromosome 1"/>
</dbReference>
<feature type="binding site" evidence="17">
    <location>
        <position position="373"/>
    </location>
    <ligand>
        <name>(6S)-NADPHX</name>
        <dbReference type="ChEBI" id="CHEBI:64076"/>
    </ligand>
</feature>
<evidence type="ECO:0000256" key="7">
    <source>
        <dbReference type="ARBA" id="ARBA00022840"/>
    </source>
</evidence>
<keyword evidence="8 17" id="KW-0521">NADP</keyword>
<evidence type="ECO:0000313" key="22">
    <source>
        <dbReference type="EMBL" id="QCI97772.1"/>
    </source>
</evidence>
<reference evidence="23 25" key="2">
    <citation type="submission" date="2021-03" db="EMBL/GenBank/DDBJ databases">
        <title>Rapid diversification of plasmids in a genus of pathogenic and nitrogen fixing bacteria.</title>
        <authorList>
            <person name="Weisberg A.J."/>
            <person name="Miller M."/>
            <person name="Ream W."/>
            <person name="Grunwald N.J."/>
            <person name="Chang J.H."/>
        </authorList>
    </citation>
    <scope>NUCLEOTIDE SEQUENCE [LARGE SCALE GENOMIC DNA]</scope>
    <source>
        <strain evidence="23 25">AF3.44</strain>
    </source>
</reference>
<dbReference type="EC" id="5.1.99.6" evidence="19"/>
<evidence type="ECO:0000313" key="23">
    <source>
        <dbReference type="EMBL" id="QYA06783.1"/>
    </source>
</evidence>
<organism evidence="22 24">
    <name type="scientific">Agrobacterium larrymoorei</name>
    <dbReference type="NCBI Taxonomy" id="160699"/>
    <lineage>
        <taxon>Bacteria</taxon>
        <taxon>Pseudomonadati</taxon>
        <taxon>Pseudomonadota</taxon>
        <taxon>Alphaproteobacteria</taxon>
        <taxon>Hyphomicrobiales</taxon>
        <taxon>Rhizobiaceae</taxon>
        <taxon>Rhizobium/Agrobacterium group</taxon>
        <taxon>Agrobacterium</taxon>
    </lineage>
</organism>
<feature type="domain" description="YjeF C-terminal" evidence="20">
    <location>
        <begin position="223"/>
        <end position="493"/>
    </location>
</feature>
<comment type="catalytic activity">
    <reaction evidence="2 18 19">
        <text>(6R)-NADPHX = (6S)-NADPHX</text>
        <dbReference type="Rhea" id="RHEA:32227"/>
        <dbReference type="ChEBI" id="CHEBI:64076"/>
        <dbReference type="ChEBI" id="CHEBI:64077"/>
        <dbReference type="EC" id="5.1.99.6"/>
    </reaction>
</comment>
<evidence type="ECO:0000256" key="19">
    <source>
        <dbReference type="PIRNR" id="PIRNR017184"/>
    </source>
</evidence>
<feature type="binding site" evidence="18">
    <location>
        <position position="156"/>
    </location>
    <ligand>
        <name>(6S)-NADPHX</name>
        <dbReference type="ChEBI" id="CHEBI:64076"/>
    </ligand>
</feature>
<dbReference type="InterPro" id="IPR030677">
    <property type="entry name" value="Nnr"/>
</dbReference>
<feature type="binding site" evidence="17">
    <location>
        <position position="440"/>
    </location>
    <ligand>
        <name>(6S)-NADPHX</name>
        <dbReference type="ChEBI" id="CHEBI:64076"/>
    </ligand>
</feature>
<keyword evidence="10 17" id="KW-0520">NAD</keyword>
<comment type="catalytic activity">
    <reaction evidence="15 17 19">
        <text>(6S)-NADHX + ADP = AMP + phosphate + NADH + H(+)</text>
        <dbReference type="Rhea" id="RHEA:32223"/>
        <dbReference type="ChEBI" id="CHEBI:15378"/>
        <dbReference type="ChEBI" id="CHEBI:43474"/>
        <dbReference type="ChEBI" id="CHEBI:57945"/>
        <dbReference type="ChEBI" id="CHEBI:64074"/>
        <dbReference type="ChEBI" id="CHEBI:456215"/>
        <dbReference type="ChEBI" id="CHEBI:456216"/>
        <dbReference type="EC" id="4.2.1.136"/>
    </reaction>
</comment>
<dbReference type="SUPFAM" id="SSF64153">
    <property type="entry name" value="YjeF N-terminal domain-like"/>
    <property type="match status" value="1"/>
</dbReference>
<feature type="binding site" evidence="18">
    <location>
        <position position="123"/>
    </location>
    <ligand>
        <name>K(+)</name>
        <dbReference type="ChEBI" id="CHEBI:29103"/>
    </ligand>
</feature>
<evidence type="ECO:0000259" key="21">
    <source>
        <dbReference type="PROSITE" id="PS51385"/>
    </source>
</evidence>
<dbReference type="PROSITE" id="PS51383">
    <property type="entry name" value="YJEF_C_3"/>
    <property type="match status" value="1"/>
</dbReference>
<dbReference type="PANTHER" id="PTHR12592">
    <property type="entry name" value="ATP-DEPENDENT (S)-NAD(P)H-HYDRATE DEHYDRATASE FAMILY MEMBER"/>
    <property type="match status" value="1"/>
</dbReference>
<dbReference type="PROSITE" id="PS51385">
    <property type="entry name" value="YJEF_N"/>
    <property type="match status" value="1"/>
</dbReference>
<feature type="binding site" evidence="18">
    <location>
        <position position="63"/>
    </location>
    <ligand>
        <name>K(+)</name>
        <dbReference type="ChEBI" id="CHEBI:29103"/>
    </ligand>
</feature>
<dbReference type="HAMAP" id="MF_01966">
    <property type="entry name" value="NADHX_epimerase"/>
    <property type="match status" value="1"/>
</dbReference>
<comment type="caution">
    <text evidence="18">Lacks conserved residue(s) required for the propagation of feature annotation.</text>
</comment>
<dbReference type="AlphaFoldDB" id="A0A4D7DU99"/>
<dbReference type="CDD" id="cd01171">
    <property type="entry name" value="YXKO-related"/>
    <property type="match status" value="1"/>
</dbReference>
<dbReference type="GO" id="GO:0046872">
    <property type="term" value="F:metal ion binding"/>
    <property type="evidence" value="ECO:0007669"/>
    <property type="project" value="UniProtKB-UniRule"/>
</dbReference>
<proteinExistence type="inferred from homology"/>
<keyword evidence="25" id="KW-1185">Reference proteome</keyword>
<evidence type="ECO:0000256" key="2">
    <source>
        <dbReference type="ARBA" id="ARBA00000909"/>
    </source>
</evidence>
<feature type="binding site" evidence="17">
    <location>
        <begin position="410"/>
        <end position="414"/>
    </location>
    <ligand>
        <name>AMP</name>
        <dbReference type="ChEBI" id="CHEBI:456215"/>
    </ligand>
</feature>
<sequence length="493" mass="51940">MSTPNSHYLINPEAMAEIDAATAESGIAITSLMEQAGQAVAASALRYFPDALRFIVLCGTGNNGGDGFVAARALSEAGGEVSVYVLGDVTKLRGAARWAYEGWARKVQPLTHYRPQKGDIVIDAVFGAGLARDVPEALADVIEAVAAADIPVIAVDLPSGVCARRGVVLGAAFRAERTVTFAAKKPGHLLMPGRSLCGELEIFDIGIPKRIVAAHAGAIRENHPDLWKEFFSRRDEDTHKFKRGHLTVFSGPSHATGAARMTAMAGLRTGAGIVSIAAPREAVSVLAATLTAIMVSPVDDRNALTDWREDKRHETYVLGPGFGDMEKAREFVSLISDKSLVLDADGISAFKQNPEDLFSLFAKADAFRILTPHEGEFARLFPDIHSDNSLSKIEKAQAAAALAHAVIIYKGADTVIAAPDGRAYVNTNAPSTLATAGSGDVLAGICGGFLAQQIPAFEAAAAAVWLHGETARTLGAGLTAEDLASAVRPFDFS</sequence>
<dbReference type="InterPro" id="IPR000631">
    <property type="entry name" value="CARKD"/>
</dbReference>
<dbReference type="GO" id="GO:0110051">
    <property type="term" value="P:metabolite repair"/>
    <property type="evidence" value="ECO:0007669"/>
    <property type="project" value="TreeGrafter"/>
</dbReference>
<dbReference type="OrthoDB" id="9806925at2"/>
<keyword evidence="12 17" id="KW-0456">Lyase</keyword>
<dbReference type="PIRSF" id="PIRSF017184">
    <property type="entry name" value="Nnr"/>
    <property type="match status" value="1"/>
</dbReference>
<dbReference type="GO" id="GO:0052855">
    <property type="term" value="F:ADP-dependent NAD(P)H-hydrate dehydratase activity"/>
    <property type="evidence" value="ECO:0007669"/>
    <property type="project" value="UniProtKB-UniRule"/>
</dbReference>
<dbReference type="EC" id="4.2.1.136" evidence="19"/>
<keyword evidence="13" id="KW-0511">Multifunctional enzyme</keyword>
<comment type="catalytic activity">
    <reaction evidence="16 17 19">
        <text>(6S)-NADPHX + ADP = AMP + phosphate + NADPH + H(+)</text>
        <dbReference type="Rhea" id="RHEA:32235"/>
        <dbReference type="ChEBI" id="CHEBI:15378"/>
        <dbReference type="ChEBI" id="CHEBI:43474"/>
        <dbReference type="ChEBI" id="CHEBI:57783"/>
        <dbReference type="ChEBI" id="CHEBI:64076"/>
        <dbReference type="ChEBI" id="CHEBI:456215"/>
        <dbReference type="ChEBI" id="CHEBI:456216"/>
        <dbReference type="EC" id="4.2.1.136"/>
    </reaction>
</comment>
<comment type="subunit">
    <text evidence="17">Homotetramer.</text>
</comment>
<dbReference type="RefSeq" id="WP_027673287.1">
    <property type="nucleotide sequence ID" value="NZ_CP039691.1"/>
</dbReference>
<dbReference type="HAMAP" id="MF_01965">
    <property type="entry name" value="NADHX_dehydratase"/>
    <property type="match status" value="1"/>
</dbReference>
<dbReference type="Gene3D" id="3.40.50.10260">
    <property type="entry name" value="YjeF N-terminal domain"/>
    <property type="match status" value="1"/>
</dbReference>
<evidence type="ECO:0000256" key="18">
    <source>
        <dbReference type="HAMAP-Rule" id="MF_01966"/>
    </source>
</evidence>
<evidence type="ECO:0000256" key="6">
    <source>
        <dbReference type="ARBA" id="ARBA00022741"/>
    </source>
</evidence>
<comment type="function">
    <text evidence="14 19">Bifunctional enzyme that catalyzes the epimerization of the S- and R-forms of NAD(P)HX and the dehydration of the S-form of NAD(P)HX at the expense of ADP, which is converted to AMP. This allows the repair of both epimers of NAD(P)HX, a damaged form of NAD(P)H that is a result of enzymatic or heat-dependent hydration.</text>
</comment>
<dbReference type="Gene3D" id="3.40.1190.20">
    <property type="match status" value="1"/>
</dbReference>
<dbReference type="InterPro" id="IPR036652">
    <property type="entry name" value="YjeF_N_dom_sf"/>
</dbReference>
<gene>
    <name evidence="18" type="primary">nnrE</name>
    <name evidence="17" type="synonym">nnrD</name>
    <name evidence="22" type="ORF">CFBP5473_07510</name>
    <name evidence="23" type="ORF">J5285_12195</name>
</gene>
<evidence type="ECO:0000256" key="17">
    <source>
        <dbReference type="HAMAP-Rule" id="MF_01965"/>
    </source>
</evidence>
<evidence type="ECO:0000256" key="16">
    <source>
        <dbReference type="ARBA" id="ARBA00049209"/>
    </source>
</evidence>
<dbReference type="GO" id="GO:0052856">
    <property type="term" value="F:NAD(P)HX epimerase activity"/>
    <property type="evidence" value="ECO:0007669"/>
    <property type="project" value="UniProtKB-UniRule"/>
</dbReference>
<feature type="domain" description="YjeF N-terminal" evidence="21">
    <location>
        <begin position="15"/>
        <end position="213"/>
    </location>
</feature>
<comment type="cofactor">
    <cofactor evidence="17">
        <name>Mg(2+)</name>
        <dbReference type="ChEBI" id="CHEBI:18420"/>
    </cofactor>
</comment>